<dbReference type="InterPro" id="IPR001926">
    <property type="entry name" value="TrpB-like_PALP"/>
</dbReference>
<evidence type="ECO:0000256" key="3">
    <source>
        <dbReference type="ARBA" id="ARBA00022898"/>
    </source>
</evidence>
<dbReference type="GO" id="GO:0019148">
    <property type="term" value="F:D-cysteine desulfhydrase activity"/>
    <property type="evidence" value="ECO:0007669"/>
    <property type="project" value="TreeGrafter"/>
</dbReference>
<reference evidence="8" key="1">
    <citation type="submission" date="2020-03" db="EMBL/GenBank/DDBJ databases">
        <authorList>
            <person name="Guo F."/>
        </authorList>
    </citation>
    <scope>NUCLEOTIDE SEQUENCE</scope>
    <source>
        <strain evidence="8">JCM 30134</strain>
    </source>
</reference>
<evidence type="ECO:0000256" key="1">
    <source>
        <dbReference type="ARBA" id="ARBA00001933"/>
    </source>
</evidence>
<evidence type="ECO:0000256" key="4">
    <source>
        <dbReference type="PIRSR" id="PIRSR006278-1"/>
    </source>
</evidence>
<comment type="cofactor">
    <cofactor evidence="1">
        <name>pyridoxal 5'-phosphate</name>
        <dbReference type="ChEBI" id="CHEBI:597326"/>
    </cofactor>
</comment>
<evidence type="ECO:0000259" key="7">
    <source>
        <dbReference type="Pfam" id="PF00291"/>
    </source>
</evidence>
<feature type="domain" description="Tryptophan synthase beta chain-like PALP" evidence="7">
    <location>
        <begin position="28"/>
        <end position="303"/>
    </location>
</feature>
<dbReference type="EMBL" id="JAAONZ010000004">
    <property type="protein sequence ID" value="NHO65321.1"/>
    <property type="molecule type" value="Genomic_DNA"/>
</dbReference>
<feature type="region of interest" description="Disordered" evidence="6">
    <location>
        <begin position="310"/>
        <end position="330"/>
    </location>
</feature>
<feature type="modified residue" description="N6-(pyridoxal phosphate)lysine" evidence="5">
    <location>
        <position position="51"/>
    </location>
</feature>
<dbReference type="AlphaFoldDB" id="A0A9E5JVH7"/>
<dbReference type="Pfam" id="PF00291">
    <property type="entry name" value="PALP"/>
    <property type="match status" value="1"/>
</dbReference>
<name>A0A9E5JVH7_9GAMM</name>
<evidence type="ECO:0000313" key="9">
    <source>
        <dbReference type="Proteomes" id="UP000787472"/>
    </source>
</evidence>
<proteinExistence type="inferred from homology"/>
<dbReference type="PANTHER" id="PTHR43780">
    <property type="entry name" value="1-AMINOCYCLOPROPANE-1-CARBOXYLATE DEAMINASE-RELATED"/>
    <property type="match status" value="1"/>
</dbReference>
<dbReference type="InterPro" id="IPR036052">
    <property type="entry name" value="TrpB-like_PALP_sf"/>
</dbReference>
<dbReference type="Gene3D" id="3.40.50.1100">
    <property type="match status" value="2"/>
</dbReference>
<comment type="similarity">
    <text evidence="2">Belongs to the ACC deaminase/D-cysteine desulfhydrase family.</text>
</comment>
<dbReference type="PIRSF" id="PIRSF006278">
    <property type="entry name" value="ACCD_DCysDesulf"/>
    <property type="match status" value="1"/>
</dbReference>
<dbReference type="PANTHER" id="PTHR43780:SF2">
    <property type="entry name" value="1-AMINOCYCLOPROPANE-1-CARBOXYLATE DEAMINASE-RELATED"/>
    <property type="match status" value="1"/>
</dbReference>
<dbReference type="InterPro" id="IPR027278">
    <property type="entry name" value="ACCD_DCysDesulf"/>
</dbReference>
<keyword evidence="9" id="KW-1185">Reference proteome</keyword>
<accession>A0A9E5JVH7</accession>
<protein>
    <submittedName>
        <fullName evidence="8">Pyridoxal-phosphate dependent enzyme</fullName>
    </submittedName>
</protein>
<evidence type="ECO:0000313" key="8">
    <source>
        <dbReference type="EMBL" id="NHO65321.1"/>
    </source>
</evidence>
<keyword evidence="3 5" id="KW-0663">Pyridoxal phosphate</keyword>
<gene>
    <name evidence="8" type="ORF">G8770_07180</name>
</gene>
<evidence type="ECO:0000256" key="2">
    <source>
        <dbReference type="ARBA" id="ARBA00008639"/>
    </source>
</evidence>
<feature type="active site" description="Nucleophile" evidence="4">
    <location>
        <position position="78"/>
    </location>
</feature>
<dbReference type="RefSeq" id="WP_167184013.1">
    <property type="nucleotide sequence ID" value="NZ_JAAONZ010000004.1"/>
</dbReference>
<sequence length="330" mass="36228">MNLKQLSGQHPEYWAALNPVEEVDFEPLSRLGIALLMKREDRLDARLSGNKLYKLYGHLQAAQRQGARCLISFGGYYSNHLHALAFLGKALNLRAVGCVRGHCPESLSITLQDCLAQGMELEFLGRQEFRALQSAQGVQSLRQKYPEAYVIPEGGGEAAGRLGCEMIMSAVRRQTSLANTTVCVPCGTGTTLAGMLGNSLSGESFLGFSALKLGGRLQEYKDSIARQVEPRACGGHWDIVDEHHFGGFARVKPELFEFMKQFEASTGVLLDPVYTAKLVYSVTQLAQQGYWSAGHRVLVVHTGGLQGRRGHKELMSIPDQRSMSGRQGDI</sequence>
<organism evidence="8 9">
    <name type="scientific">Pseudomaricurvus hydrocarbonicus</name>
    <dbReference type="NCBI Taxonomy" id="1470433"/>
    <lineage>
        <taxon>Bacteria</taxon>
        <taxon>Pseudomonadati</taxon>
        <taxon>Pseudomonadota</taxon>
        <taxon>Gammaproteobacteria</taxon>
        <taxon>Cellvibrionales</taxon>
        <taxon>Cellvibrionaceae</taxon>
        <taxon>Pseudomaricurvus</taxon>
    </lineage>
</organism>
<comment type="caution">
    <text evidence="8">The sequence shown here is derived from an EMBL/GenBank/DDBJ whole genome shotgun (WGS) entry which is preliminary data.</text>
</comment>
<dbReference type="SUPFAM" id="SSF53686">
    <property type="entry name" value="Tryptophan synthase beta subunit-like PLP-dependent enzymes"/>
    <property type="match status" value="1"/>
</dbReference>
<dbReference type="Proteomes" id="UP000787472">
    <property type="component" value="Unassembled WGS sequence"/>
</dbReference>
<feature type="compositionally biased region" description="Polar residues" evidence="6">
    <location>
        <begin position="319"/>
        <end position="330"/>
    </location>
</feature>
<evidence type="ECO:0000256" key="5">
    <source>
        <dbReference type="PIRSR" id="PIRSR006278-2"/>
    </source>
</evidence>
<evidence type="ECO:0000256" key="6">
    <source>
        <dbReference type="SAM" id="MobiDB-lite"/>
    </source>
</evidence>